<dbReference type="SUPFAM" id="SSF140931">
    <property type="entry name" value="Fic-like"/>
    <property type="match status" value="1"/>
</dbReference>
<proteinExistence type="predicted"/>
<evidence type="ECO:0000259" key="1">
    <source>
        <dbReference type="PROSITE" id="PS51459"/>
    </source>
</evidence>
<dbReference type="PROSITE" id="PS51459">
    <property type="entry name" value="FIDO"/>
    <property type="match status" value="1"/>
</dbReference>
<feature type="non-terminal residue" evidence="2">
    <location>
        <position position="99"/>
    </location>
</feature>
<dbReference type="InterPro" id="IPR003812">
    <property type="entry name" value="Fido"/>
</dbReference>
<evidence type="ECO:0000313" key="3">
    <source>
        <dbReference type="Proteomes" id="UP000233654"/>
    </source>
</evidence>
<accession>A0A2N3G4D3</accession>
<dbReference type="InterPro" id="IPR036597">
    <property type="entry name" value="Fido-like_dom_sf"/>
</dbReference>
<dbReference type="EMBL" id="PHEX01000094">
    <property type="protein sequence ID" value="PKQ27462.1"/>
    <property type="molecule type" value="Genomic_DNA"/>
</dbReference>
<dbReference type="InterPro" id="IPR053737">
    <property type="entry name" value="Type_II_TA_Toxin"/>
</dbReference>
<dbReference type="Pfam" id="PF02661">
    <property type="entry name" value="Fic"/>
    <property type="match status" value="1"/>
</dbReference>
<dbReference type="GO" id="GO:0016301">
    <property type="term" value="F:kinase activity"/>
    <property type="evidence" value="ECO:0007669"/>
    <property type="project" value="InterPro"/>
</dbReference>
<comment type="caution">
    <text evidence="2">The sequence shown here is derived from an EMBL/GenBank/DDBJ whole genome shotgun (WGS) entry which is preliminary data.</text>
</comment>
<dbReference type="Gene3D" id="1.20.120.1870">
    <property type="entry name" value="Fic/DOC protein, Fido domain"/>
    <property type="match status" value="1"/>
</dbReference>
<sequence length="99" mass="10784">MSLEPVFLSIENVISIHARMIKEFGGMPGVANQGLLESAVSMPTADFAGKFFHKSPPAMAAAHLFHICKNHPFFDGNKRVAVVASEVFLNINGMRLDVN</sequence>
<name>A0A2N3G4D3_9ACTN</name>
<dbReference type="PIRSF" id="PIRSF018297">
    <property type="entry name" value="Doc"/>
    <property type="match status" value="1"/>
</dbReference>
<dbReference type="Proteomes" id="UP000233654">
    <property type="component" value="Unassembled WGS sequence"/>
</dbReference>
<dbReference type="PANTHER" id="PTHR39426:SF1">
    <property type="entry name" value="HOMOLOGY TO DEATH-ON-CURING PROTEIN OF PHAGE P1"/>
    <property type="match status" value="1"/>
</dbReference>
<organism evidence="2 3">
    <name type="scientific">Candidatus Anoxymicrobium japonicum</name>
    <dbReference type="NCBI Taxonomy" id="2013648"/>
    <lineage>
        <taxon>Bacteria</taxon>
        <taxon>Bacillati</taxon>
        <taxon>Actinomycetota</taxon>
        <taxon>Candidatus Geothermincolia</taxon>
        <taxon>Candidatus Geothermincolales</taxon>
        <taxon>Candidatus Anoxymicrobiaceae</taxon>
        <taxon>Candidatus Anoxymicrobium</taxon>
    </lineage>
</organism>
<protein>
    <submittedName>
        <fullName evidence="2">Type II toxin-antitoxin system death-on-curing family toxin</fullName>
    </submittedName>
</protein>
<feature type="domain" description="Fido" evidence="1">
    <location>
        <begin position="8"/>
        <end position="99"/>
    </location>
</feature>
<evidence type="ECO:0000313" key="2">
    <source>
        <dbReference type="EMBL" id="PKQ27462.1"/>
    </source>
</evidence>
<dbReference type="AlphaFoldDB" id="A0A2N3G4D3"/>
<gene>
    <name evidence="2" type="ORF">CVT63_07855</name>
</gene>
<dbReference type="PANTHER" id="PTHR39426">
    <property type="entry name" value="HOMOLOGY TO DEATH-ON-CURING PROTEIN OF PHAGE P1"/>
    <property type="match status" value="1"/>
</dbReference>
<dbReference type="InterPro" id="IPR006440">
    <property type="entry name" value="Doc"/>
</dbReference>
<reference evidence="2 3" key="1">
    <citation type="journal article" date="2017" name="ISME J.">
        <title>Potential for microbial H2 and metal transformations associated with novel bacteria and archaea in deep terrestrial subsurface sediments.</title>
        <authorList>
            <person name="Hernsdorf A.W."/>
            <person name="Amano Y."/>
            <person name="Miyakawa K."/>
            <person name="Ise K."/>
            <person name="Suzuki Y."/>
            <person name="Anantharaman K."/>
            <person name="Probst A."/>
            <person name="Burstein D."/>
            <person name="Thomas B.C."/>
            <person name="Banfield J.F."/>
        </authorList>
    </citation>
    <scope>NUCLEOTIDE SEQUENCE [LARGE SCALE GENOMIC DNA]</scope>
    <source>
        <strain evidence="2">HGW-Actinobacteria-3</strain>
    </source>
</reference>